<dbReference type="EMBL" id="JABTEG010000001">
    <property type="protein sequence ID" value="KAG4306397.1"/>
    <property type="molecule type" value="Genomic_DNA"/>
</dbReference>
<protein>
    <submittedName>
        <fullName evidence="1">Uncharacterized protein</fullName>
    </submittedName>
</protein>
<proteinExistence type="predicted"/>
<sequence length="381" mass="44154">MKRKSYLLLCLITGFIQADEPKKMICHDKKECYPEIFEATHIFQVVRQDQILPPGLHIRINFNTGVKEAKIMDENEKEENNIILVYQNAHTQTTIINQKKPISDKYEIKPNLKIPQEDREKFSIALTFLTSNNYNNSKDLIDILSLLEELSHELEFGIEICKSRIVVEHLIHLLKSSESVHVKKLAITVLGASLQNNPQALLYISDLKLTEVLLKSLDSEYDTGVMMKLLYALSSIVKSQNGMNDFFIAQGDKILYRIFKKTQNPALISKCASFIADNYFQVENYDHDKFNVTLLSFSIFIDSIVKHWCKDLQVKFFKNYLNIDSKEKILSALSSLKKQYSSLCRPINGFLERLDYETTLIHDKDHPYIIFLKSTLQLFKN</sequence>
<evidence type="ECO:0000313" key="2">
    <source>
        <dbReference type="Proteomes" id="UP000768646"/>
    </source>
</evidence>
<name>A0ACB7CGP3_9ASCO</name>
<keyword evidence="2" id="KW-1185">Reference proteome</keyword>
<accession>A0ACB7CGP3</accession>
<reference evidence="1 2" key="1">
    <citation type="journal article" date="2021" name="Commun. Biol.">
        <title>Genomic insights into the host specific adaptation of the Pneumocystis genus.</title>
        <authorList>
            <person name="Cisse O.H."/>
            <person name="Ma L."/>
            <person name="Dekker J.P."/>
            <person name="Khil P.P."/>
            <person name="Youn J.-H."/>
            <person name="Brenchley J.M."/>
            <person name="Blair R."/>
            <person name="Pahar B."/>
            <person name="Chabe M."/>
            <person name="Van Rompay K.K.A."/>
            <person name="Keesler R."/>
            <person name="Sukura A."/>
            <person name="Hirsch V."/>
            <person name="Kutty G."/>
            <person name="Liu Y."/>
            <person name="Peng L."/>
            <person name="Chen J."/>
            <person name="Song J."/>
            <person name="Weissenbacher-Lang C."/>
            <person name="Xu J."/>
            <person name="Upham N.S."/>
            <person name="Stajich J.E."/>
            <person name="Cuomo C.A."/>
            <person name="Cushion M.T."/>
            <person name="Kovacs J.A."/>
        </authorList>
    </citation>
    <scope>NUCLEOTIDE SEQUENCE [LARGE SCALE GENOMIC DNA]</scope>
    <source>
        <strain evidence="1 2">RABM</strain>
    </source>
</reference>
<gene>
    <name evidence="1" type="ORF">PORY_000385</name>
</gene>
<organism evidence="1 2">
    <name type="scientific">Pneumocystis oryctolagi</name>
    <dbReference type="NCBI Taxonomy" id="42067"/>
    <lineage>
        <taxon>Eukaryota</taxon>
        <taxon>Fungi</taxon>
        <taxon>Dikarya</taxon>
        <taxon>Ascomycota</taxon>
        <taxon>Taphrinomycotina</taxon>
        <taxon>Pneumocystomycetes</taxon>
        <taxon>Pneumocystaceae</taxon>
        <taxon>Pneumocystis</taxon>
    </lineage>
</organism>
<evidence type="ECO:0000313" key="1">
    <source>
        <dbReference type="EMBL" id="KAG4306397.1"/>
    </source>
</evidence>
<dbReference type="Proteomes" id="UP000768646">
    <property type="component" value="Unassembled WGS sequence"/>
</dbReference>
<comment type="caution">
    <text evidence="1">The sequence shown here is derived from an EMBL/GenBank/DDBJ whole genome shotgun (WGS) entry which is preliminary data.</text>
</comment>